<dbReference type="EMBL" id="LMTR01000040">
    <property type="protein sequence ID" value="KWT70065.1"/>
    <property type="molecule type" value="Genomic_DNA"/>
</dbReference>
<sequence>MLAALYGLAMMTLPLAHVPMKPTPDLTAFALPDGTVPHLCAKASINGSAEVKSAICEACLLGPAICPLPEFALVVPDFLLPVRLSFALKVPELPSRFEAPAQPRGPPLNLA</sequence>
<comment type="caution">
    <text evidence="1">The sequence shown here is derived from an EMBL/GenBank/DDBJ whole genome shotgun (WGS) entry which is preliminary data.</text>
</comment>
<name>A0A125NVK3_HYPSL</name>
<evidence type="ECO:0000313" key="2">
    <source>
        <dbReference type="Proteomes" id="UP000059074"/>
    </source>
</evidence>
<protein>
    <submittedName>
        <fullName evidence="1">Uncharacterized protein</fullName>
    </submittedName>
</protein>
<dbReference type="Proteomes" id="UP000059074">
    <property type="component" value="Unassembled WGS sequence"/>
</dbReference>
<organism evidence="1 2">
    <name type="scientific">Hyphomicrobium sulfonivorans</name>
    <dbReference type="NCBI Taxonomy" id="121290"/>
    <lineage>
        <taxon>Bacteria</taxon>
        <taxon>Pseudomonadati</taxon>
        <taxon>Pseudomonadota</taxon>
        <taxon>Alphaproteobacteria</taxon>
        <taxon>Hyphomicrobiales</taxon>
        <taxon>Hyphomicrobiaceae</taxon>
        <taxon>Hyphomicrobium</taxon>
    </lineage>
</organism>
<dbReference type="RefSeq" id="WP_068460736.1">
    <property type="nucleotide sequence ID" value="NZ_JAEFBX010000001.1"/>
</dbReference>
<keyword evidence="2" id="KW-1185">Reference proteome</keyword>
<accession>A0A125NVK3</accession>
<dbReference type="PATRIC" id="fig|121290.4.peg.3235"/>
<dbReference type="AlphaFoldDB" id="A0A125NVK3"/>
<proteinExistence type="predicted"/>
<dbReference type="OrthoDB" id="7744280at2"/>
<gene>
    <name evidence="1" type="ORF">APY04_1274</name>
</gene>
<evidence type="ECO:0000313" key="1">
    <source>
        <dbReference type="EMBL" id="KWT70065.1"/>
    </source>
</evidence>
<reference evidence="1 2" key="1">
    <citation type="submission" date="2015-10" db="EMBL/GenBank/DDBJ databases">
        <title>Transcriptomic analysis of a linuron degrading triple-species bacterial consortium.</title>
        <authorList>
            <person name="Albers P."/>
        </authorList>
    </citation>
    <scope>NUCLEOTIDE SEQUENCE [LARGE SCALE GENOMIC DNA]</scope>
    <source>
        <strain evidence="1 2">WDL6</strain>
    </source>
</reference>